<keyword evidence="2" id="KW-1185">Reference proteome</keyword>
<gene>
    <name evidence="1" type="ORF">Dcae01_00832</name>
</gene>
<reference evidence="1 2" key="1">
    <citation type="submission" date="2024-02" db="EMBL/GenBank/DDBJ databases">
        <title>Deinococcus caeni NBRC 101312.</title>
        <authorList>
            <person name="Ichikawa N."/>
            <person name="Katano-Makiyama Y."/>
            <person name="Hidaka K."/>
        </authorList>
    </citation>
    <scope>NUCLEOTIDE SEQUENCE [LARGE SCALE GENOMIC DNA]</scope>
    <source>
        <strain evidence="1 2">NBRC 101312</strain>
    </source>
</reference>
<comment type="caution">
    <text evidence="1">The sequence shown here is derived from an EMBL/GenBank/DDBJ whole genome shotgun (WGS) entry which is preliminary data.</text>
</comment>
<sequence>MDWARFTERVGRRRKQGSVLAAECQWIAEPAVPDLEMWLRESGFELSAGVPSKPLTRDAAGQFITDILSYSLVYDLPVGTFGKASALSAEFLDFFSDQARFFTNGTLVRSLRAANGGLGTWVSLTGATFDTGLLAIDSSTTRILWFLENS</sequence>
<evidence type="ECO:0000313" key="1">
    <source>
        <dbReference type="EMBL" id="GAA5439333.1"/>
    </source>
</evidence>
<organism evidence="1 2">
    <name type="scientific">Deinococcus caeni</name>
    <dbReference type="NCBI Taxonomy" id="569127"/>
    <lineage>
        <taxon>Bacteria</taxon>
        <taxon>Thermotogati</taxon>
        <taxon>Deinococcota</taxon>
        <taxon>Deinococci</taxon>
        <taxon>Deinococcales</taxon>
        <taxon>Deinococcaceae</taxon>
        <taxon>Deinococcus</taxon>
    </lineage>
</organism>
<dbReference type="EMBL" id="BAABQU010000007">
    <property type="protein sequence ID" value="GAA5439333.1"/>
    <property type="molecule type" value="Genomic_DNA"/>
</dbReference>
<dbReference type="Proteomes" id="UP001423409">
    <property type="component" value="Unassembled WGS sequence"/>
</dbReference>
<accession>A0ABP9U949</accession>
<evidence type="ECO:0000313" key="2">
    <source>
        <dbReference type="Proteomes" id="UP001423409"/>
    </source>
</evidence>
<name>A0ABP9U949_9DEIO</name>
<protein>
    <submittedName>
        <fullName evidence="1">Uncharacterized protein</fullName>
    </submittedName>
</protein>
<proteinExistence type="predicted"/>